<keyword evidence="6" id="KW-0418">Kinase</keyword>
<dbReference type="CDD" id="cd23509">
    <property type="entry name" value="Gnk2-like"/>
    <property type="match status" value="2"/>
</dbReference>
<feature type="transmembrane region" description="Helical" evidence="3">
    <location>
        <begin position="269"/>
        <end position="292"/>
    </location>
</feature>
<evidence type="ECO:0000313" key="6">
    <source>
        <dbReference type="EMBL" id="PNY13971.1"/>
    </source>
</evidence>
<accession>A0A2K3PFA2</accession>
<comment type="caution">
    <text evidence="6">The sequence shown here is derived from an EMBL/GenBank/DDBJ whole genome shotgun (WGS) entry which is preliminary data.</text>
</comment>
<protein>
    <submittedName>
        <fullName evidence="6">Cysteine-rich receptor-like protein kinase</fullName>
    </submittedName>
</protein>
<evidence type="ECO:0000256" key="2">
    <source>
        <dbReference type="ARBA" id="ARBA00022737"/>
    </source>
</evidence>
<keyword evidence="3" id="KW-1133">Transmembrane helix</keyword>
<dbReference type="InterPro" id="IPR038408">
    <property type="entry name" value="GNK2_sf"/>
</dbReference>
<reference evidence="6 7" key="2">
    <citation type="journal article" date="2017" name="Front. Plant Sci.">
        <title>Gene Classification and Mining of Molecular Markers Useful in Red Clover (Trifolium pratense) Breeding.</title>
        <authorList>
            <person name="Istvanek J."/>
            <person name="Dluhosova J."/>
            <person name="Dluhos P."/>
            <person name="Patkova L."/>
            <person name="Nedelnik J."/>
            <person name="Repkova J."/>
        </authorList>
    </citation>
    <scope>NUCLEOTIDE SEQUENCE [LARGE SCALE GENOMIC DNA]</scope>
    <source>
        <strain evidence="7">cv. Tatra</strain>
        <tissue evidence="6">Young leaves</tissue>
    </source>
</reference>
<proteinExistence type="predicted"/>
<keyword evidence="1 4" id="KW-0732">Signal</keyword>
<dbReference type="PROSITE" id="PS51473">
    <property type="entry name" value="GNK2"/>
    <property type="match status" value="2"/>
</dbReference>
<dbReference type="FunFam" id="3.30.430.20:FF:000002">
    <property type="entry name" value="Cysteine-rich receptor-like protein kinase 10"/>
    <property type="match status" value="1"/>
</dbReference>
<evidence type="ECO:0000259" key="5">
    <source>
        <dbReference type="PROSITE" id="PS51473"/>
    </source>
</evidence>
<reference evidence="6 7" key="1">
    <citation type="journal article" date="2014" name="Am. J. Bot.">
        <title>Genome assembly and annotation for red clover (Trifolium pratense; Fabaceae).</title>
        <authorList>
            <person name="Istvanek J."/>
            <person name="Jaros M."/>
            <person name="Krenek A."/>
            <person name="Repkova J."/>
        </authorList>
    </citation>
    <scope>NUCLEOTIDE SEQUENCE [LARGE SCALE GENOMIC DNA]</scope>
    <source>
        <strain evidence="7">cv. Tatra</strain>
        <tissue evidence="6">Young leaves</tissue>
    </source>
</reference>
<keyword evidence="3" id="KW-0812">Transmembrane</keyword>
<name>A0A2K3PFA2_TRIPR</name>
<dbReference type="PANTHER" id="PTHR32099:SF42">
    <property type="entry name" value="CYSTEINE-RICH RECEPTOR-LIKE PROTEIN KINASE 9-RELATED"/>
    <property type="match status" value="1"/>
</dbReference>
<feature type="domain" description="Gnk2-homologous" evidence="5">
    <location>
        <begin position="136"/>
        <end position="244"/>
    </location>
</feature>
<feature type="chain" id="PRO_5014327998" evidence="4">
    <location>
        <begin position="27"/>
        <end position="309"/>
    </location>
</feature>
<gene>
    <name evidence="6" type="ORF">L195_g010640</name>
</gene>
<dbReference type="PANTHER" id="PTHR32099">
    <property type="entry name" value="CYSTEINE-RICH REPEAT SECRETORY PROTEIN"/>
    <property type="match status" value="1"/>
</dbReference>
<dbReference type="EMBL" id="ASHM01006483">
    <property type="protein sequence ID" value="PNY13971.1"/>
    <property type="molecule type" value="Genomic_DNA"/>
</dbReference>
<keyword evidence="2" id="KW-0677">Repeat</keyword>
<dbReference type="Proteomes" id="UP000236291">
    <property type="component" value="Unassembled WGS sequence"/>
</dbReference>
<organism evidence="6 7">
    <name type="scientific">Trifolium pratense</name>
    <name type="common">Red clover</name>
    <dbReference type="NCBI Taxonomy" id="57577"/>
    <lineage>
        <taxon>Eukaryota</taxon>
        <taxon>Viridiplantae</taxon>
        <taxon>Streptophyta</taxon>
        <taxon>Embryophyta</taxon>
        <taxon>Tracheophyta</taxon>
        <taxon>Spermatophyta</taxon>
        <taxon>Magnoliopsida</taxon>
        <taxon>eudicotyledons</taxon>
        <taxon>Gunneridae</taxon>
        <taxon>Pentapetalae</taxon>
        <taxon>rosids</taxon>
        <taxon>fabids</taxon>
        <taxon>Fabales</taxon>
        <taxon>Fabaceae</taxon>
        <taxon>Papilionoideae</taxon>
        <taxon>50 kb inversion clade</taxon>
        <taxon>NPAAA clade</taxon>
        <taxon>Hologalegina</taxon>
        <taxon>IRL clade</taxon>
        <taxon>Trifolieae</taxon>
        <taxon>Trifolium</taxon>
    </lineage>
</organism>
<feature type="domain" description="Gnk2-homologous" evidence="5">
    <location>
        <begin position="29"/>
        <end position="133"/>
    </location>
</feature>
<keyword evidence="6" id="KW-0675">Receptor</keyword>
<evidence type="ECO:0000256" key="1">
    <source>
        <dbReference type="ARBA" id="ARBA00022729"/>
    </source>
</evidence>
<keyword evidence="3" id="KW-0472">Membrane</keyword>
<dbReference type="FunFam" id="3.30.430.20:FF:000003">
    <property type="entry name" value="Cysteine-rich RLK (RECEPTOR-like protein kinase) 10"/>
    <property type="match status" value="1"/>
</dbReference>
<sequence length="309" mass="34590">MLPFKYSVIHSITFSFFSFIIFTTEASPIYNSHVCTNSSKDQPNTTFQTNLNILFSSLSSNATNGNHFYQTTVASETPNAVKGLFLCRGDTITTTCHDCVTAASTDLKRRCSVNKEAIIWYDVCTVRYSNNYLNNIVPSVDLSDSKSVTSEERNRFNELLARLLNILATNAANSDKEKFATGKVNFTRSVKIYGLVQCVPELSLFDCNMCLRSAIASVPNCCDGKQGARVLLPACNIRYELYLFYNSTTELITGPVSVVRRSGRCRFEVVLAFVVPIVAVMVFLGFGMWSVMRKRATSVVWRKTDFDEI</sequence>
<dbReference type="GO" id="GO:0016301">
    <property type="term" value="F:kinase activity"/>
    <property type="evidence" value="ECO:0007669"/>
    <property type="project" value="UniProtKB-KW"/>
</dbReference>
<dbReference type="STRING" id="57577.A0A2K3PFA2"/>
<evidence type="ECO:0000256" key="4">
    <source>
        <dbReference type="SAM" id="SignalP"/>
    </source>
</evidence>
<dbReference type="Pfam" id="PF01657">
    <property type="entry name" value="Stress-antifung"/>
    <property type="match status" value="2"/>
</dbReference>
<dbReference type="Gene3D" id="3.30.430.20">
    <property type="entry name" value="Gnk2 domain, C-X8-C-X2-C motif"/>
    <property type="match status" value="2"/>
</dbReference>
<feature type="signal peptide" evidence="4">
    <location>
        <begin position="1"/>
        <end position="26"/>
    </location>
</feature>
<dbReference type="InterPro" id="IPR002902">
    <property type="entry name" value="GNK2"/>
</dbReference>
<dbReference type="AlphaFoldDB" id="A0A2K3PFA2"/>
<evidence type="ECO:0000313" key="7">
    <source>
        <dbReference type="Proteomes" id="UP000236291"/>
    </source>
</evidence>
<keyword evidence="6" id="KW-0808">Transferase</keyword>
<evidence type="ECO:0000256" key="3">
    <source>
        <dbReference type="SAM" id="Phobius"/>
    </source>
</evidence>